<keyword evidence="8 12" id="KW-0472">Membrane</keyword>
<proteinExistence type="inferred from homology"/>
<evidence type="ECO:0000256" key="9">
    <source>
        <dbReference type="ARBA" id="ARBA00023170"/>
    </source>
</evidence>
<dbReference type="CDD" id="cd15234">
    <property type="entry name" value="7tmA_OR7-like"/>
    <property type="match status" value="1"/>
</dbReference>
<dbReference type="InterPro" id="IPR000276">
    <property type="entry name" value="GPCR_Rhodpsn"/>
</dbReference>
<keyword evidence="4 11" id="KW-0812">Transmembrane</keyword>
<evidence type="ECO:0000313" key="14">
    <source>
        <dbReference type="EMBL" id="KFO24356.1"/>
    </source>
</evidence>
<keyword evidence="9 11" id="KW-0675">Receptor</keyword>
<comment type="subcellular location">
    <subcellularLocation>
        <location evidence="1 12">Cell membrane</location>
        <topology evidence="1 12">Multi-pass membrane protein</topology>
    </subcellularLocation>
</comment>
<dbReference type="EMBL" id="KN123594">
    <property type="protein sequence ID" value="KFO24356.1"/>
    <property type="molecule type" value="Genomic_DNA"/>
</dbReference>
<reference evidence="14 15" key="1">
    <citation type="submission" date="2013-11" db="EMBL/GenBank/DDBJ databases">
        <title>The Damaraland mole rat (Fukomys damarensis) genome and evolution of African mole rats.</title>
        <authorList>
            <person name="Gladyshev V.N."/>
            <person name="Fang X."/>
        </authorList>
    </citation>
    <scope>NUCLEOTIDE SEQUENCE [LARGE SCALE GENOMIC DNA]</scope>
    <source>
        <tissue evidence="14">Liver</tissue>
    </source>
</reference>
<protein>
    <recommendedName>
        <fullName evidence="12">Olfactory receptor</fullName>
    </recommendedName>
</protein>
<evidence type="ECO:0000256" key="2">
    <source>
        <dbReference type="ARBA" id="ARBA00022475"/>
    </source>
</evidence>
<dbReference type="STRING" id="885580.ENSFDAP00000013478"/>
<keyword evidence="5 12" id="KW-0552">Olfaction</keyword>
<keyword evidence="15" id="KW-1185">Reference proteome</keyword>
<feature type="transmembrane region" description="Helical" evidence="12">
    <location>
        <begin position="65"/>
        <end position="85"/>
    </location>
</feature>
<accession>A0A091DNH9</accession>
<keyword evidence="6 12" id="KW-1133">Transmembrane helix</keyword>
<keyword evidence="2 12" id="KW-1003">Cell membrane</keyword>
<evidence type="ECO:0000256" key="7">
    <source>
        <dbReference type="ARBA" id="ARBA00023040"/>
    </source>
</evidence>
<evidence type="ECO:0000259" key="13">
    <source>
        <dbReference type="PROSITE" id="PS50262"/>
    </source>
</evidence>
<evidence type="ECO:0000256" key="4">
    <source>
        <dbReference type="ARBA" id="ARBA00022692"/>
    </source>
</evidence>
<evidence type="ECO:0000256" key="10">
    <source>
        <dbReference type="ARBA" id="ARBA00023224"/>
    </source>
</evidence>
<dbReference type="PROSITE" id="PS00237">
    <property type="entry name" value="G_PROTEIN_RECEP_F1_1"/>
    <property type="match status" value="1"/>
</dbReference>
<keyword evidence="7 11" id="KW-0297">G-protein coupled receptor</keyword>
<feature type="transmembrane region" description="Helical" evidence="12">
    <location>
        <begin position="204"/>
        <end position="228"/>
    </location>
</feature>
<evidence type="ECO:0000256" key="5">
    <source>
        <dbReference type="ARBA" id="ARBA00022725"/>
    </source>
</evidence>
<dbReference type="Gene3D" id="1.20.1070.10">
    <property type="entry name" value="Rhodopsin 7-helix transmembrane proteins"/>
    <property type="match status" value="1"/>
</dbReference>
<dbReference type="PRINTS" id="PR00237">
    <property type="entry name" value="GPCRRHODOPSN"/>
</dbReference>
<evidence type="ECO:0000256" key="12">
    <source>
        <dbReference type="RuleBase" id="RU363047"/>
    </source>
</evidence>
<dbReference type="Pfam" id="PF13853">
    <property type="entry name" value="7tm_4"/>
    <property type="match status" value="1"/>
</dbReference>
<organism evidence="14 15">
    <name type="scientific">Fukomys damarensis</name>
    <name type="common">Damaraland mole rat</name>
    <name type="synonym">Cryptomys damarensis</name>
    <dbReference type="NCBI Taxonomy" id="885580"/>
    <lineage>
        <taxon>Eukaryota</taxon>
        <taxon>Metazoa</taxon>
        <taxon>Chordata</taxon>
        <taxon>Craniata</taxon>
        <taxon>Vertebrata</taxon>
        <taxon>Euteleostomi</taxon>
        <taxon>Mammalia</taxon>
        <taxon>Eutheria</taxon>
        <taxon>Euarchontoglires</taxon>
        <taxon>Glires</taxon>
        <taxon>Rodentia</taxon>
        <taxon>Hystricomorpha</taxon>
        <taxon>Bathyergidae</taxon>
        <taxon>Fukomys</taxon>
    </lineage>
</organism>
<evidence type="ECO:0000256" key="6">
    <source>
        <dbReference type="ARBA" id="ARBA00022989"/>
    </source>
</evidence>
<evidence type="ECO:0000313" key="15">
    <source>
        <dbReference type="Proteomes" id="UP000028990"/>
    </source>
</evidence>
<gene>
    <name evidence="14" type="ORF">H920_14249</name>
</gene>
<dbReference type="GO" id="GO:0005886">
    <property type="term" value="C:plasma membrane"/>
    <property type="evidence" value="ECO:0007669"/>
    <property type="project" value="UniProtKB-SubCell"/>
</dbReference>
<evidence type="ECO:0000256" key="11">
    <source>
        <dbReference type="RuleBase" id="RU000688"/>
    </source>
</evidence>
<dbReference type="SUPFAM" id="SSF81321">
    <property type="entry name" value="Family A G protein-coupled receptor-like"/>
    <property type="match status" value="1"/>
</dbReference>
<dbReference type="FunFam" id="1.20.1070.10:FF:000009">
    <property type="entry name" value="Olfactory receptor"/>
    <property type="match status" value="1"/>
</dbReference>
<dbReference type="GO" id="GO:0004984">
    <property type="term" value="F:olfactory receptor activity"/>
    <property type="evidence" value="ECO:0007669"/>
    <property type="project" value="InterPro"/>
</dbReference>
<feature type="domain" description="G-protein coupled receptors family 1 profile" evidence="13">
    <location>
        <begin position="8"/>
        <end position="257"/>
    </location>
</feature>
<dbReference type="InterPro" id="IPR000725">
    <property type="entry name" value="Olfact_rcpt"/>
</dbReference>
<dbReference type="Proteomes" id="UP000028990">
    <property type="component" value="Unassembled WGS sequence"/>
</dbReference>
<name>A0A091DNH9_FUKDA</name>
<evidence type="ECO:0000256" key="1">
    <source>
        <dbReference type="ARBA" id="ARBA00004651"/>
    </source>
</evidence>
<evidence type="ECO:0000256" key="3">
    <source>
        <dbReference type="ARBA" id="ARBA00022606"/>
    </source>
</evidence>
<dbReference type="InterPro" id="IPR017452">
    <property type="entry name" value="GPCR_Rhodpsn_7TM"/>
</dbReference>
<dbReference type="PROSITE" id="PS50262">
    <property type="entry name" value="G_PROTEIN_RECEP_F1_2"/>
    <property type="match status" value="1"/>
</dbReference>
<dbReference type="AlphaFoldDB" id="A0A091DNH9"/>
<dbReference type="GO" id="GO:0004930">
    <property type="term" value="F:G protein-coupled receptor activity"/>
    <property type="evidence" value="ECO:0007669"/>
    <property type="project" value="UniProtKB-KW"/>
</dbReference>
<dbReference type="PRINTS" id="PR00245">
    <property type="entry name" value="OLFACTORYR"/>
</dbReference>
<feature type="transmembrane region" description="Helical" evidence="12">
    <location>
        <begin position="240"/>
        <end position="259"/>
    </location>
</feature>
<dbReference type="PANTHER" id="PTHR48001">
    <property type="entry name" value="OLFACTORY RECEPTOR"/>
    <property type="match status" value="1"/>
</dbReference>
<feature type="transmembrane region" description="Helical" evidence="12">
    <location>
        <begin position="106"/>
        <end position="129"/>
    </location>
</feature>
<sequence>MYLVTMVGNLLIILAISSDSHLHTPMYFFLSNLSFVDICLISTIVPKMLMNIHTQTKDISYIQCLAQVYFFIIFLGMDNFLLTVMAYDRFVAICHPLKYTVIMNTWLCNVLLLVSWIIMFCISLIHIVLLQQLKFSIGTEVPHFFCDLAQVLKVASSDALINNIFLYVVTALLGVFPVCGILFSYSQIISSLMKMSSLASKYKAFSTCGSHLCVVCLFCGTGLGVYFSSSENHFSQRKKLASVLYTVVTPMLNPFLYSLRNKDVKGAFRRLLSRAASGS</sequence>
<keyword evidence="3 12" id="KW-0716">Sensory transduction</keyword>
<feature type="transmembrane region" description="Helical" evidence="12">
    <location>
        <begin position="164"/>
        <end position="183"/>
    </location>
</feature>
<evidence type="ECO:0000256" key="8">
    <source>
        <dbReference type="ARBA" id="ARBA00023136"/>
    </source>
</evidence>
<comment type="similarity">
    <text evidence="11">Belongs to the G-protein coupled receptor 1 family.</text>
</comment>
<feature type="transmembrane region" description="Helical" evidence="12">
    <location>
        <begin position="26"/>
        <end position="45"/>
    </location>
</feature>
<keyword evidence="10 11" id="KW-0807">Transducer</keyword>
<dbReference type="eggNOG" id="ENOG502QVH7">
    <property type="taxonomic scope" value="Eukaryota"/>
</dbReference>